<dbReference type="FunCoup" id="A0A0D1XQW5">
    <property type="interactions" value="61"/>
</dbReference>
<evidence type="ECO:0000256" key="2">
    <source>
        <dbReference type="ARBA" id="ARBA00022490"/>
    </source>
</evidence>
<reference evidence="6 7" key="1">
    <citation type="submission" date="2015-01" db="EMBL/GenBank/DDBJ databases">
        <title>The Genome Sequence of Ochroconis gallopava CBS43764.</title>
        <authorList>
            <consortium name="The Broad Institute Genomics Platform"/>
            <person name="Cuomo C."/>
            <person name="de Hoog S."/>
            <person name="Gorbushina A."/>
            <person name="Stielow B."/>
            <person name="Teixiera M."/>
            <person name="Abouelleil A."/>
            <person name="Chapman S.B."/>
            <person name="Priest M."/>
            <person name="Young S.K."/>
            <person name="Wortman J."/>
            <person name="Nusbaum C."/>
            <person name="Birren B."/>
        </authorList>
    </citation>
    <scope>NUCLEOTIDE SEQUENCE [LARGE SCALE GENOMIC DNA]</scope>
    <source>
        <strain evidence="6 7">CBS 43764</strain>
    </source>
</reference>
<dbReference type="GO" id="GO:0006617">
    <property type="term" value="P:SRP-dependent cotranslational protein targeting to membrane, signal sequence recognition"/>
    <property type="evidence" value="ECO:0007669"/>
    <property type="project" value="TreeGrafter"/>
</dbReference>
<dbReference type="Proteomes" id="UP000053259">
    <property type="component" value="Unassembled WGS sequence"/>
</dbReference>
<feature type="compositionally biased region" description="Polar residues" evidence="5">
    <location>
        <begin position="38"/>
        <end position="48"/>
    </location>
</feature>
<evidence type="ECO:0000313" key="6">
    <source>
        <dbReference type="EMBL" id="KIW05036.1"/>
    </source>
</evidence>
<dbReference type="Gene3D" id="3.30.56.30">
    <property type="entry name" value="Signal recognition particle, SRP19-like subunit"/>
    <property type="match status" value="1"/>
</dbReference>
<dbReference type="InterPro" id="IPR036521">
    <property type="entry name" value="SRP19-like_sf"/>
</dbReference>
<accession>A0A0D1XQW5</accession>
<comment type="subcellular location">
    <subcellularLocation>
        <location evidence="1">Cytoplasm</location>
    </subcellularLocation>
</comment>
<dbReference type="GO" id="GO:0008312">
    <property type="term" value="F:7S RNA binding"/>
    <property type="evidence" value="ECO:0007669"/>
    <property type="project" value="InterPro"/>
</dbReference>
<dbReference type="VEuPathDB" id="FungiDB:PV09_04192"/>
<feature type="compositionally biased region" description="Acidic residues" evidence="5">
    <location>
        <begin position="9"/>
        <end position="20"/>
    </location>
</feature>
<name>A0A0D1XQW5_9PEZI</name>
<dbReference type="HOGENOM" id="CLU_065433_0_0_1"/>
<dbReference type="InterPro" id="IPR002778">
    <property type="entry name" value="Signal_recog_particle_SRP19"/>
</dbReference>
<dbReference type="AlphaFoldDB" id="A0A0D1XQW5"/>
<feature type="compositionally biased region" description="Basic residues" evidence="5">
    <location>
        <begin position="238"/>
        <end position="247"/>
    </location>
</feature>
<feature type="region of interest" description="Disordered" evidence="5">
    <location>
        <begin position="1"/>
        <end position="54"/>
    </location>
</feature>
<evidence type="ECO:0000256" key="3">
    <source>
        <dbReference type="ARBA" id="ARBA00023135"/>
    </source>
</evidence>
<keyword evidence="3" id="KW-0733">Signal recognition particle</keyword>
<dbReference type="RefSeq" id="XP_016214905.1">
    <property type="nucleotide sequence ID" value="XM_016357501.1"/>
</dbReference>
<gene>
    <name evidence="6" type="ORF">PV09_04192</name>
</gene>
<dbReference type="PANTHER" id="PTHR17453">
    <property type="entry name" value="SIGNAL RECOGNITION PARTICLE 19 KD PROTEIN"/>
    <property type="match status" value="1"/>
</dbReference>
<protein>
    <recommendedName>
        <fullName evidence="8">Signal recognition particle, SRP19 subunit</fullName>
    </recommendedName>
</protein>
<dbReference type="InParanoid" id="A0A0D1XQW5"/>
<evidence type="ECO:0000256" key="5">
    <source>
        <dbReference type="SAM" id="MobiDB-lite"/>
    </source>
</evidence>
<keyword evidence="2" id="KW-0963">Cytoplasm</keyword>
<organism evidence="6 7">
    <name type="scientific">Verruconis gallopava</name>
    <dbReference type="NCBI Taxonomy" id="253628"/>
    <lineage>
        <taxon>Eukaryota</taxon>
        <taxon>Fungi</taxon>
        <taxon>Dikarya</taxon>
        <taxon>Ascomycota</taxon>
        <taxon>Pezizomycotina</taxon>
        <taxon>Dothideomycetes</taxon>
        <taxon>Pleosporomycetidae</taxon>
        <taxon>Venturiales</taxon>
        <taxon>Sympoventuriaceae</taxon>
        <taxon>Verruconis</taxon>
    </lineage>
</organism>
<evidence type="ECO:0000313" key="7">
    <source>
        <dbReference type="Proteomes" id="UP000053259"/>
    </source>
</evidence>
<proteinExistence type="predicted"/>
<dbReference type="FunFam" id="3.30.56.30:FF:000003">
    <property type="entry name" value="Signal recognition particle SEC65 subunit"/>
    <property type="match status" value="1"/>
</dbReference>
<evidence type="ECO:0008006" key="8">
    <source>
        <dbReference type="Google" id="ProtNLM"/>
    </source>
</evidence>
<dbReference type="EMBL" id="KN847539">
    <property type="protein sequence ID" value="KIW05036.1"/>
    <property type="molecule type" value="Genomic_DNA"/>
</dbReference>
<dbReference type="GeneID" id="27312165"/>
<feature type="region of interest" description="Disordered" evidence="5">
    <location>
        <begin position="216"/>
        <end position="247"/>
    </location>
</feature>
<evidence type="ECO:0000256" key="1">
    <source>
        <dbReference type="ARBA" id="ARBA00004496"/>
    </source>
</evidence>
<keyword evidence="4" id="KW-0687">Ribonucleoprotein</keyword>
<keyword evidence="7" id="KW-1185">Reference proteome</keyword>
<dbReference type="PANTHER" id="PTHR17453:SF0">
    <property type="entry name" value="SIGNAL RECOGNITION PARTICLE 19 KDA PROTEIN"/>
    <property type="match status" value="1"/>
</dbReference>
<sequence>MSHARVEEISDSDSDPDIDDISTVVPAPAPSQRHPSILNPSVVPTTEASAPRTPNFDAATAKRWVCLYPVYFDANKTRQEGRRVGSQLAVKNPLARTIADAVAQAGLRVYFDAGKTHPKDWSNPGRVKAELRDQDGNLKRPNIKNKHHLYILVAKYLQAHPTTPETPFKLPIRGMPLPEEPPPPPSAPRGWKLNTILPLHSPAVTGGGVSENLLKDMMAEMQGGSPGGSGSLTPSGGSKKKDKKKGK</sequence>
<evidence type="ECO:0000256" key="4">
    <source>
        <dbReference type="ARBA" id="ARBA00023274"/>
    </source>
</evidence>
<dbReference type="Pfam" id="PF01922">
    <property type="entry name" value="SRP19"/>
    <property type="match status" value="1"/>
</dbReference>
<dbReference type="STRING" id="253628.A0A0D1XQW5"/>
<dbReference type="GO" id="GO:0005786">
    <property type="term" value="C:signal recognition particle, endoplasmic reticulum targeting"/>
    <property type="evidence" value="ECO:0007669"/>
    <property type="project" value="UniProtKB-KW"/>
</dbReference>
<dbReference type="SUPFAM" id="SSF69695">
    <property type="entry name" value="SRP19"/>
    <property type="match status" value="1"/>
</dbReference>
<dbReference type="OrthoDB" id="2190947at2759"/>